<dbReference type="PANTHER" id="PTHR11822:SF21">
    <property type="entry name" value="ISOCITRATE DEHYDROGENASE [NADP], MITOCHONDRIAL"/>
    <property type="match status" value="1"/>
</dbReference>
<dbReference type="SUPFAM" id="SSF53659">
    <property type="entry name" value="Isocitrate/Isopropylmalate dehydrogenase-like"/>
    <property type="match status" value="1"/>
</dbReference>
<comment type="cofactor">
    <cofactor evidence="1">
        <name>Mn(2+)</name>
        <dbReference type="ChEBI" id="CHEBI:29035"/>
    </cofactor>
</comment>
<evidence type="ECO:0000256" key="10">
    <source>
        <dbReference type="ARBA" id="ARBA00023211"/>
    </source>
</evidence>
<evidence type="ECO:0000256" key="1">
    <source>
        <dbReference type="ARBA" id="ARBA00001936"/>
    </source>
</evidence>
<organism evidence="12 13">
    <name type="scientific">Bonamia ostreae</name>
    <dbReference type="NCBI Taxonomy" id="126728"/>
    <lineage>
        <taxon>Eukaryota</taxon>
        <taxon>Sar</taxon>
        <taxon>Rhizaria</taxon>
        <taxon>Endomyxa</taxon>
        <taxon>Ascetosporea</taxon>
        <taxon>Haplosporida</taxon>
        <taxon>Bonamia</taxon>
    </lineage>
</organism>
<feature type="non-terminal residue" evidence="12">
    <location>
        <position position="1"/>
    </location>
</feature>
<evidence type="ECO:0000259" key="11">
    <source>
        <dbReference type="SMART" id="SM01329"/>
    </source>
</evidence>
<protein>
    <recommendedName>
        <fullName evidence="4">isocitrate dehydrogenase (NADP(+))</fullName>
        <ecNumber evidence="4">1.1.1.42</ecNumber>
    </recommendedName>
</protein>
<evidence type="ECO:0000256" key="5">
    <source>
        <dbReference type="ARBA" id="ARBA00022532"/>
    </source>
</evidence>
<comment type="caution">
    <text evidence="12">The sequence shown here is derived from an EMBL/GenBank/DDBJ whole genome shotgun (WGS) entry which is preliminary data.</text>
</comment>
<dbReference type="PANTHER" id="PTHR11822">
    <property type="entry name" value="NADP-SPECIFIC ISOCITRATE DEHYDROGENASE"/>
    <property type="match status" value="1"/>
</dbReference>
<evidence type="ECO:0000256" key="8">
    <source>
        <dbReference type="ARBA" id="ARBA00022857"/>
    </source>
</evidence>
<comment type="cofactor">
    <cofactor evidence="2">
        <name>Mg(2+)</name>
        <dbReference type="ChEBI" id="CHEBI:18420"/>
    </cofactor>
</comment>
<feature type="non-terminal residue" evidence="12">
    <location>
        <position position="168"/>
    </location>
</feature>
<dbReference type="Proteomes" id="UP001439008">
    <property type="component" value="Unassembled WGS sequence"/>
</dbReference>
<name>A0ABV2AU78_9EUKA</name>
<dbReference type="Gene3D" id="3.40.718.10">
    <property type="entry name" value="Isopropylmalate Dehydrogenase"/>
    <property type="match status" value="1"/>
</dbReference>
<keyword evidence="10" id="KW-0464">Manganese</keyword>
<evidence type="ECO:0000313" key="13">
    <source>
        <dbReference type="Proteomes" id="UP001439008"/>
    </source>
</evidence>
<comment type="similarity">
    <text evidence="3">Belongs to the isocitrate and isopropylmalate dehydrogenases family.</text>
</comment>
<gene>
    <name evidence="12" type="primary">IDH2</name>
    <name evidence="12" type="ORF">MHBO_004762</name>
</gene>
<feature type="domain" description="Isopropylmalate dehydrogenase-like" evidence="11">
    <location>
        <begin position="6"/>
        <end position="168"/>
    </location>
</feature>
<dbReference type="InterPro" id="IPR004790">
    <property type="entry name" value="Isocitrate_DH_NADP"/>
</dbReference>
<evidence type="ECO:0000256" key="7">
    <source>
        <dbReference type="ARBA" id="ARBA00022842"/>
    </source>
</evidence>
<dbReference type="EMBL" id="JBDODL010005144">
    <property type="protein sequence ID" value="MES1923218.1"/>
    <property type="molecule type" value="Genomic_DNA"/>
</dbReference>
<keyword evidence="6" id="KW-0479">Metal-binding</keyword>
<keyword evidence="8" id="KW-0521">NADP</keyword>
<keyword evidence="5" id="KW-0816">Tricarboxylic acid cycle</keyword>
<dbReference type="PROSITE" id="PS00470">
    <property type="entry name" value="IDH_IMDH"/>
    <property type="match status" value="1"/>
</dbReference>
<dbReference type="Pfam" id="PF00180">
    <property type="entry name" value="Iso_dh"/>
    <property type="match status" value="1"/>
</dbReference>
<dbReference type="GO" id="GO:0004450">
    <property type="term" value="F:isocitrate dehydrogenase (NADP+) activity"/>
    <property type="evidence" value="ECO:0007669"/>
    <property type="project" value="UniProtKB-EC"/>
</dbReference>
<evidence type="ECO:0000256" key="4">
    <source>
        <dbReference type="ARBA" id="ARBA00013013"/>
    </source>
</evidence>
<evidence type="ECO:0000256" key="2">
    <source>
        <dbReference type="ARBA" id="ARBA00001946"/>
    </source>
</evidence>
<evidence type="ECO:0000313" key="12">
    <source>
        <dbReference type="EMBL" id="MES1923218.1"/>
    </source>
</evidence>
<keyword evidence="9 12" id="KW-0560">Oxidoreductase</keyword>
<sequence length="168" mass="19233">YASQDKVFESPGKLEMHFKNFKTGEKTKIDVFETNDQNSQICALTMFNSSKSIEGFARACFNLAVNKKWPLYMSTKNTILKKYDGLFKDIFEEIYLKEFKKVFDANKIWYEHRLIDDMVAFSLKSSGGFVWAMKNYDGDVMSDIVAQGYGSLGMMKSTLISPDGKTVE</sequence>
<dbReference type="EC" id="1.1.1.42" evidence="4"/>
<dbReference type="InterPro" id="IPR019818">
    <property type="entry name" value="IsoCit/isopropylmalate_DH_CS"/>
</dbReference>
<reference evidence="12 13" key="1">
    <citation type="journal article" date="2024" name="BMC Biol.">
        <title>Comparative genomics of Ascetosporea gives new insight into the evolutionary basis for animal parasitism in Rhizaria.</title>
        <authorList>
            <person name="Hiltunen Thoren M."/>
            <person name="Onut-Brannstrom I."/>
            <person name="Alfjorden A."/>
            <person name="Peckova H."/>
            <person name="Swords F."/>
            <person name="Hooper C."/>
            <person name="Holzer A.S."/>
            <person name="Bass D."/>
            <person name="Burki F."/>
        </authorList>
    </citation>
    <scope>NUCLEOTIDE SEQUENCE [LARGE SCALE GENOMIC DNA]</scope>
    <source>
        <strain evidence="12">20-A016</strain>
    </source>
</reference>
<evidence type="ECO:0000256" key="3">
    <source>
        <dbReference type="ARBA" id="ARBA00007769"/>
    </source>
</evidence>
<dbReference type="InterPro" id="IPR024084">
    <property type="entry name" value="IsoPropMal-DH-like_dom"/>
</dbReference>
<keyword evidence="7" id="KW-0460">Magnesium</keyword>
<keyword evidence="13" id="KW-1185">Reference proteome</keyword>
<proteinExistence type="inferred from homology"/>
<dbReference type="SMART" id="SM01329">
    <property type="entry name" value="Iso_dh"/>
    <property type="match status" value="1"/>
</dbReference>
<evidence type="ECO:0000256" key="6">
    <source>
        <dbReference type="ARBA" id="ARBA00022723"/>
    </source>
</evidence>
<accession>A0ABV2AU78</accession>
<evidence type="ECO:0000256" key="9">
    <source>
        <dbReference type="ARBA" id="ARBA00023002"/>
    </source>
</evidence>